<feature type="transmembrane region" description="Helical" evidence="1">
    <location>
        <begin position="46"/>
        <end position="63"/>
    </location>
</feature>
<gene>
    <name evidence="3" type="ORF">GJJ30_29865</name>
</gene>
<name>A0A7K0EUP1_9BACT</name>
<evidence type="ECO:0000259" key="2">
    <source>
        <dbReference type="Pfam" id="PF01757"/>
    </source>
</evidence>
<protein>
    <submittedName>
        <fullName evidence="3">Acyltransferase family protein</fullName>
    </submittedName>
</protein>
<dbReference type="RefSeq" id="WP_154178905.1">
    <property type="nucleotide sequence ID" value="NZ_WJXZ01000015.1"/>
</dbReference>
<dbReference type="PANTHER" id="PTHR23028">
    <property type="entry name" value="ACETYLTRANSFERASE"/>
    <property type="match status" value="1"/>
</dbReference>
<feature type="transmembrane region" description="Helical" evidence="1">
    <location>
        <begin position="84"/>
        <end position="103"/>
    </location>
</feature>
<evidence type="ECO:0000313" key="4">
    <source>
        <dbReference type="Proteomes" id="UP000441754"/>
    </source>
</evidence>
<keyword evidence="4" id="KW-1185">Reference proteome</keyword>
<feature type="domain" description="Acyltransferase 3" evidence="2">
    <location>
        <begin position="18"/>
        <end position="345"/>
    </location>
</feature>
<organism evidence="3 4">
    <name type="scientific">Larkinella terrae</name>
    <dbReference type="NCBI Taxonomy" id="2025311"/>
    <lineage>
        <taxon>Bacteria</taxon>
        <taxon>Pseudomonadati</taxon>
        <taxon>Bacteroidota</taxon>
        <taxon>Cytophagia</taxon>
        <taxon>Cytophagales</taxon>
        <taxon>Spirosomataceae</taxon>
        <taxon>Larkinella</taxon>
    </lineage>
</organism>
<accession>A0A7K0EUP1</accession>
<dbReference type="InterPro" id="IPR002656">
    <property type="entry name" value="Acyl_transf_3_dom"/>
</dbReference>
<feature type="transmembrane region" description="Helical" evidence="1">
    <location>
        <begin position="210"/>
        <end position="230"/>
    </location>
</feature>
<dbReference type="GO" id="GO:0009103">
    <property type="term" value="P:lipopolysaccharide biosynthetic process"/>
    <property type="evidence" value="ECO:0007669"/>
    <property type="project" value="TreeGrafter"/>
</dbReference>
<feature type="transmembrane region" description="Helical" evidence="1">
    <location>
        <begin position="21"/>
        <end position="40"/>
    </location>
</feature>
<feature type="transmembrane region" description="Helical" evidence="1">
    <location>
        <begin position="237"/>
        <end position="253"/>
    </location>
</feature>
<dbReference type="GO" id="GO:0016747">
    <property type="term" value="F:acyltransferase activity, transferring groups other than amino-acyl groups"/>
    <property type="evidence" value="ECO:0007669"/>
    <property type="project" value="InterPro"/>
</dbReference>
<evidence type="ECO:0000256" key="1">
    <source>
        <dbReference type="SAM" id="Phobius"/>
    </source>
</evidence>
<evidence type="ECO:0000313" key="3">
    <source>
        <dbReference type="EMBL" id="MRS65535.1"/>
    </source>
</evidence>
<dbReference type="EMBL" id="WJXZ01000015">
    <property type="protein sequence ID" value="MRS65535.1"/>
    <property type="molecule type" value="Genomic_DNA"/>
</dbReference>
<dbReference type="AlphaFoldDB" id="A0A7K0EUP1"/>
<reference evidence="3 4" key="1">
    <citation type="journal article" date="2018" name="Antonie Van Leeuwenhoek">
        <title>Larkinella terrae sp. nov., isolated from soil on Jeju Island, South Korea.</title>
        <authorList>
            <person name="Ten L.N."/>
            <person name="Jeon J."/>
            <person name="Park S.J."/>
            <person name="Park S."/>
            <person name="Lee S.Y."/>
            <person name="Kim M.K."/>
            <person name="Jung H.Y."/>
        </authorList>
    </citation>
    <scope>NUCLEOTIDE SEQUENCE [LARGE SCALE GENOMIC DNA]</scope>
    <source>
        <strain evidence="3 4">KCTC 52001</strain>
    </source>
</reference>
<dbReference type="OrthoDB" id="9796461at2"/>
<feature type="transmembrane region" description="Helical" evidence="1">
    <location>
        <begin position="325"/>
        <end position="348"/>
    </location>
</feature>
<proteinExistence type="predicted"/>
<feature type="transmembrane region" description="Helical" evidence="1">
    <location>
        <begin position="167"/>
        <end position="190"/>
    </location>
</feature>
<dbReference type="PANTHER" id="PTHR23028:SF53">
    <property type="entry name" value="ACYL_TRANSF_3 DOMAIN-CONTAINING PROTEIN"/>
    <property type="match status" value="1"/>
</dbReference>
<feature type="transmembrane region" description="Helical" evidence="1">
    <location>
        <begin position="294"/>
        <end position="319"/>
    </location>
</feature>
<dbReference type="Proteomes" id="UP000441754">
    <property type="component" value="Unassembled WGS sequence"/>
</dbReference>
<keyword evidence="3" id="KW-0012">Acyltransferase</keyword>
<dbReference type="GO" id="GO:0016020">
    <property type="term" value="C:membrane"/>
    <property type="evidence" value="ECO:0007669"/>
    <property type="project" value="TreeGrafter"/>
</dbReference>
<keyword evidence="3" id="KW-0808">Transferase</keyword>
<sequence>MSTSNNLSKTASSYLLPLDGVRTVALLMVVASHFGLGHIIPGGVGLNSFFFISGFLITRLLIAEHNRTGTINLKNFYIRRFLRLYPALLFMLLVSVVFIWAIGCTIHPQEILSSLFYYRNYFMIYMRPIQNLDCTLLLDIQWSLAIEEHFYIVFPLLFVLLFRFRTLFLIVLTGGIVGILAWRLYLMMTYGPTELTIYTIYHLTETRADAIMYGCLVGLLVHGPAASTFIRKVNHPVSITIAIALMIISLVYRDQAFRETFRYSFQGIGFSILIPVLLYNPHLDRLRQLSSTPWLLTVAQLSYSIYLFHWIGISIARYITGSEQITFQYLMIAIPSGLTLSLISYYGIEKRILKFRKQYGANLKPDTATTPQPTLNSQPISG</sequence>
<feature type="transmembrane region" description="Helical" evidence="1">
    <location>
        <begin position="140"/>
        <end position="160"/>
    </location>
</feature>
<comment type="caution">
    <text evidence="3">The sequence shown here is derived from an EMBL/GenBank/DDBJ whole genome shotgun (WGS) entry which is preliminary data.</text>
</comment>
<keyword evidence="1" id="KW-1133">Transmembrane helix</keyword>
<keyword evidence="1" id="KW-0812">Transmembrane</keyword>
<dbReference type="Pfam" id="PF01757">
    <property type="entry name" value="Acyl_transf_3"/>
    <property type="match status" value="1"/>
</dbReference>
<keyword evidence="1" id="KW-0472">Membrane</keyword>
<dbReference type="InterPro" id="IPR050879">
    <property type="entry name" value="Acyltransferase_3"/>
</dbReference>
<feature type="transmembrane region" description="Helical" evidence="1">
    <location>
        <begin position="265"/>
        <end position="282"/>
    </location>
</feature>